<gene>
    <name evidence="1" type="ORF">MENTE1834_LOCUS43448</name>
</gene>
<dbReference type="EMBL" id="CAVMJV010000122">
    <property type="protein sequence ID" value="CAK5106370.1"/>
    <property type="molecule type" value="Genomic_DNA"/>
</dbReference>
<evidence type="ECO:0000313" key="2">
    <source>
        <dbReference type="Proteomes" id="UP001497535"/>
    </source>
</evidence>
<sequence length="260" mass="30925">MFYSLPIETRLDIFKCLNYKELCSISQTNFYFYDFIKNFEDKLAREEFYNISSSTDNEILEEVREVPRKIIILEIENFDFPLPEQLEEKWKNGLEKPIPLYLPVQNSNVKDTYIFICLSKGFCQTFYLLRLPTIITNKEDIKIVYNCLNKLFKCAFKWGSFEDFIINPEVIELLFGNAKQFYIQKFWLFLDCNIGDNLKFALNHLIITDYLQLNFCPDKDKTKTINILSTILMSGDKFNAVLLRSKNFKQLFEFVMNVSF</sequence>
<comment type="caution">
    <text evidence="1">The sequence shown here is derived from an EMBL/GenBank/DDBJ whole genome shotgun (WGS) entry which is preliminary data.</text>
</comment>
<protein>
    <submittedName>
        <fullName evidence="1">Uncharacterized protein</fullName>
    </submittedName>
</protein>
<keyword evidence="2" id="KW-1185">Reference proteome</keyword>
<evidence type="ECO:0000313" key="1">
    <source>
        <dbReference type="EMBL" id="CAK5106370.1"/>
    </source>
</evidence>
<proteinExistence type="predicted"/>
<organism evidence="1 2">
    <name type="scientific">Meloidogyne enterolobii</name>
    <name type="common">Root-knot nematode worm</name>
    <name type="synonym">Meloidogyne mayaguensis</name>
    <dbReference type="NCBI Taxonomy" id="390850"/>
    <lineage>
        <taxon>Eukaryota</taxon>
        <taxon>Metazoa</taxon>
        <taxon>Ecdysozoa</taxon>
        <taxon>Nematoda</taxon>
        <taxon>Chromadorea</taxon>
        <taxon>Rhabditida</taxon>
        <taxon>Tylenchina</taxon>
        <taxon>Tylenchomorpha</taxon>
        <taxon>Tylenchoidea</taxon>
        <taxon>Meloidogynidae</taxon>
        <taxon>Meloidogyninae</taxon>
        <taxon>Meloidogyne</taxon>
    </lineage>
</organism>
<accession>A0ACB1AYE0</accession>
<dbReference type="Proteomes" id="UP001497535">
    <property type="component" value="Unassembled WGS sequence"/>
</dbReference>
<reference evidence="1" key="1">
    <citation type="submission" date="2023-11" db="EMBL/GenBank/DDBJ databases">
        <authorList>
            <person name="Poullet M."/>
        </authorList>
    </citation>
    <scope>NUCLEOTIDE SEQUENCE</scope>
    <source>
        <strain evidence="1">E1834</strain>
    </source>
</reference>
<name>A0ACB1AYE0_MELEN</name>